<accession>A0A1B3B7I9</accession>
<protein>
    <recommendedName>
        <fullName evidence="3">Lipoprotein</fullName>
    </recommendedName>
</protein>
<dbReference type="NCBIfam" id="NF047637">
    <property type="entry name" value="lipo_CC0125"/>
    <property type="match status" value="1"/>
</dbReference>
<name>A0A1B3B7I9_9GAMM</name>
<dbReference type="STRING" id="1144748.KS2013_24"/>
<dbReference type="Proteomes" id="UP000094147">
    <property type="component" value="Chromosome"/>
</dbReference>
<dbReference type="RefSeq" id="WP_068988227.1">
    <property type="nucleotide sequence ID" value="NZ_CP012418.1"/>
</dbReference>
<proteinExistence type="predicted"/>
<dbReference type="OrthoDB" id="7172943at2"/>
<dbReference type="EMBL" id="CP012418">
    <property type="protein sequence ID" value="AOE48756.1"/>
    <property type="molecule type" value="Genomic_DNA"/>
</dbReference>
<organism evidence="1 2">
    <name type="scientific">Kangiella sediminilitoris</name>
    <dbReference type="NCBI Taxonomy" id="1144748"/>
    <lineage>
        <taxon>Bacteria</taxon>
        <taxon>Pseudomonadati</taxon>
        <taxon>Pseudomonadota</taxon>
        <taxon>Gammaproteobacteria</taxon>
        <taxon>Kangiellales</taxon>
        <taxon>Kangiellaceae</taxon>
        <taxon>Kangiella</taxon>
    </lineage>
</organism>
<evidence type="ECO:0000313" key="1">
    <source>
        <dbReference type="EMBL" id="AOE48756.1"/>
    </source>
</evidence>
<sequence>MKYLLLIFSIIGLVGCGARYQYVPESLKGSGPYHAQVSDNLFRIHYKVLSDDRTEARSKAIQLAAKLTREQELDWFVVLTEQTITEQPQSPNSDTIIRLTCGEAQCQQTTYSNPSFHRQFPKDAGKNTSEVILQIRMGKGFRPHGIKSFDAYSGTQ</sequence>
<reference evidence="2" key="1">
    <citation type="submission" date="2015-08" db="EMBL/GenBank/DDBJ databases">
        <authorList>
            <person name="Kim K.M."/>
        </authorList>
    </citation>
    <scope>NUCLEOTIDE SEQUENCE [LARGE SCALE GENOMIC DNA]</scope>
    <source>
        <strain evidence="2">KCTC 23892</strain>
    </source>
</reference>
<dbReference type="KEGG" id="ksd:KS2013_24"/>
<evidence type="ECO:0000313" key="2">
    <source>
        <dbReference type="Proteomes" id="UP000094147"/>
    </source>
</evidence>
<gene>
    <name evidence="1" type="ORF">KS2013_24</name>
</gene>
<dbReference type="AlphaFoldDB" id="A0A1B3B7I9"/>
<dbReference type="PROSITE" id="PS51257">
    <property type="entry name" value="PROKAR_LIPOPROTEIN"/>
    <property type="match status" value="1"/>
</dbReference>
<evidence type="ECO:0008006" key="3">
    <source>
        <dbReference type="Google" id="ProtNLM"/>
    </source>
</evidence>
<keyword evidence="2" id="KW-1185">Reference proteome</keyword>